<accession>A0A0W0EA32</accession>
<dbReference type="InterPro" id="IPR011992">
    <property type="entry name" value="EF-hand-dom_pair"/>
</dbReference>
<comment type="caution">
    <text evidence="2">The sequence shown here is derived from an EMBL/GenBank/DDBJ whole genome shotgun (WGS) entry which is preliminary data.</text>
</comment>
<dbReference type="VEuPathDB" id="FungiDB:GVI51_H03377"/>
<name>A0A0W0EA32_CANGB</name>
<dbReference type="VEuPathDB" id="FungiDB:B1J91_H03597g"/>
<dbReference type="PhylomeDB" id="A0A0W0EA32"/>
<sequence>MKFSRSVFALLAVLVSANADVKAKDDVNVEVEKPPNGMSWEEWHMDHEHELKKYTPEQFFALHDVKKKGYWDENDILGLYGLNRDEVIGAGDGMGEHDNSEKIDETTAKNVVKFIMKLLDVNDDTRILRDEYLEFARRGKKLPDLGVGVGHHSDFEREYEIHHWNKYHKDKDVNVKNVHKEDIEHELLHHEHDIEHQEKIQRGAARGTVITDDQLEARIELKNIPSRFKNGYF</sequence>
<dbReference type="Gene3D" id="1.10.238.10">
    <property type="entry name" value="EF-hand"/>
    <property type="match status" value="1"/>
</dbReference>
<dbReference type="OMA" id="EQMAIVE"/>
<protein>
    <submittedName>
        <fullName evidence="2">Protein SSP120</fullName>
    </submittedName>
</protein>
<proteinExistence type="predicted"/>
<dbReference type="PANTHER" id="PTHR19237">
    <property type="entry name" value="NUCLEOBINDIN"/>
    <property type="match status" value="1"/>
</dbReference>
<dbReference type="GO" id="GO:0005509">
    <property type="term" value="F:calcium ion binding"/>
    <property type="evidence" value="ECO:0007669"/>
    <property type="project" value="InterPro"/>
</dbReference>
<dbReference type="InterPro" id="IPR002048">
    <property type="entry name" value="EF_hand_dom"/>
</dbReference>
<dbReference type="PANTHER" id="PTHR19237:SF20">
    <property type="entry name" value="NUCLEOBINDIN 1"/>
    <property type="match status" value="1"/>
</dbReference>
<dbReference type="VEuPathDB" id="FungiDB:GWK60_H03377"/>
<gene>
    <name evidence="2" type="ORF">AO440_002046</name>
</gene>
<dbReference type="VEuPathDB" id="FungiDB:GW608_H03355"/>
<keyword evidence="1" id="KW-0732">Signal</keyword>
<evidence type="ECO:0000313" key="2">
    <source>
        <dbReference type="EMBL" id="KTB03329.1"/>
    </source>
</evidence>
<dbReference type="Proteomes" id="UP000054886">
    <property type="component" value="Unassembled WGS sequence"/>
</dbReference>
<dbReference type="EMBL" id="LLZZ01000120">
    <property type="protein sequence ID" value="KTB03329.1"/>
    <property type="molecule type" value="Genomic_DNA"/>
</dbReference>
<evidence type="ECO:0000313" key="3">
    <source>
        <dbReference type="Proteomes" id="UP000054886"/>
    </source>
</evidence>
<dbReference type="AlphaFoldDB" id="A0A0W0EA32"/>
<reference evidence="2 3" key="1">
    <citation type="submission" date="2015-10" db="EMBL/GenBank/DDBJ databases">
        <title>Draft genomes sequences of Candida glabrata isolates 1A, 1B, 2A, 2B, 3A and 3B.</title>
        <authorList>
            <person name="Haavelsrud O.E."/>
            <person name="Gaustad P."/>
        </authorList>
    </citation>
    <scope>NUCLEOTIDE SEQUENCE [LARGE SCALE GENOMIC DNA]</scope>
    <source>
        <strain evidence="2">910700640</strain>
    </source>
</reference>
<dbReference type="GO" id="GO:0005793">
    <property type="term" value="C:endoplasmic reticulum-Golgi intermediate compartment"/>
    <property type="evidence" value="ECO:0007669"/>
    <property type="project" value="TreeGrafter"/>
</dbReference>
<dbReference type="VEuPathDB" id="FungiDB:CAGL0H03597g"/>
<dbReference type="PROSITE" id="PS50222">
    <property type="entry name" value="EF_HAND_2"/>
    <property type="match status" value="1"/>
</dbReference>
<dbReference type="InterPro" id="IPR040250">
    <property type="entry name" value="Nucleobindin"/>
</dbReference>
<dbReference type="FunFam" id="1.10.238.10:FF:000309">
    <property type="entry name" value="Chromosome 21, whole genome shotgun sequence"/>
    <property type="match status" value="1"/>
</dbReference>
<evidence type="ECO:0000256" key="1">
    <source>
        <dbReference type="ARBA" id="ARBA00022729"/>
    </source>
</evidence>
<organism evidence="2 3">
    <name type="scientific">Candida glabrata</name>
    <name type="common">Yeast</name>
    <name type="synonym">Torulopsis glabrata</name>
    <dbReference type="NCBI Taxonomy" id="5478"/>
    <lineage>
        <taxon>Eukaryota</taxon>
        <taxon>Fungi</taxon>
        <taxon>Dikarya</taxon>
        <taxon>Ascomycota</taxon>
        <taxon>Saccharomycotina</taxon>
        <taxon>Saccharomycetes</taxon>
        <taxon>Saccharomycetales</taxon>
        <taxon>Saccharomycetaceae</taxon>
        <taxon>Nakaseomyces</taxon>
    </lineage>
</organism>
<dbReference type="SUPFAM" id="SSF47473">
    <property type="entry name" value="EF-hand"/>
    <property type="match status" value="1"/>
</dbReference>